<name>M7XE01_9BACT</name>
<keyword evidence="2" id="KW-1185">Reference proteome</keyword>
<dbReference type="InParanoid" id="M7XE01"/>
<reference evidence="1" key="1">
    <citation type="submission" date="2013-01" db="EMBL/GenBank/DDBJ databases">
        <title>Genome assembly of Mariniradius saccharolyticus AK6.</title>
        <authorList>
            <person name="Vaidya B."/>
            <person name="Khatri I."/>
            <person name="Tanuku N.R.S."/>
            <person name="Subramanian S."/>
            <person name="Pinnaka A."/>
        </authorList>
    </citation>
    <scope>NUCLEOTIDE SEQUENCE [LARGE SCALE GENOMIC DNA]</scope>
    <source>
        <strain evidence="1">AK6</strain>
    </source>
</reference>
<dbReference type="Proteomes" id="UP000010953">
    <property type="component" value="Unassembled WGS sequence"/>
</dbReference>
<protein>
    <submittedName>
        <fullName evidence="1">Uncharacterized protein</fullName>
    </submittedName>
</protein>
<gene>
    <name evidence="1" type="ORF">C943_00391</name>
</gene>
<evidence type="ECO:0000313" key="2">
    <source>
        <dbReference type="Proteomes" id="UP000010953"/>
    </source>
</evidence>
<comment type="caution">
    <text evidence="1">The sequence shown here is derived from an EMBL/GenBank/DDBJ whole genome shotgun (WGS) entry which is preliminary data.</text>
</comment>
<proteinExistence type="predicted"/>
<evidence type="ECO:0000313" key="1">
    <source>
        <dbReference type="EMBL" id="EMS33114.1"/>
    </source>
</evidence>
<sequence length="53" mass="6176">MNKFCTPFGSERTELYANWPEITVSSVWYAFGTKVFSKDAMHVICPFCEQTNY</sequence>
<accession>M7XE01</accession>
<organism evidence="1 2">
    <name type="scientific">Mariniradius saccharolyticus AK6</name>
    <dbReference type="NCBI Taxonomy" id="1239962"/>
    <lineage>
        <taxon>Bacteria</taxon>
        <taxon>Pseudomonadati</taxon>
        <taxon>Bacteroidota</taxon>
        <taxon>Cytophagia</taxon>
        <taxon>Cytophagales</taxon>
        <taxon>Cyclobacteriaceae</taxon>
        <taxon>Mariniradius</taxon>
    </lineage>
</organism>
<dbReference type="EMBL" id="AMZY02000010">
    <property type="protein sequence ID" value="EMS33114.1"/>
    <property type="molecule type" value="Genomic_DNA"/>
</dbReference>
<dbReference type="AlphaFoldDB" id="M7XE01"/>